<dbReference type="Gene3D" id="1.10.287.110">
    <property type="entry name" value="DnaJ domain"/>
    <property type="match status" value="1"/>
</dbReference>
<evidence type="ECO:0000259" key="1">
    <source>
        <dbReference type="PROSITE" id="PS50076"/>
    </source>
</evidence>
<dbReference type="PANTHER" id="PTHR43948">
    <property type="entry name" value="DNAJ HOMOLOG SUBFAMILY B"/>
    <property type="match status" value="1"/>
</dbReference>
<reference evidence="2" key="2">
    <citation type="submission" date="2020-09" db="EMBL/GenBank/DDBJ databases">
        <authorList>
            <person name="Sun Q."/>
            <person name="Zhou Y."/>
        </authorList>
    </citation>
    <scope>NUCLEOTIDE SEQUENCE</scope>
    <source>
        <strain evidence="2">CGMCC 1.15448</strain>
    </source>
</reference>
<dbReference type="InterPro" id="IPR001623">
    <property type="entry name" value="DnaJ_domain"/>
</dbReference>
<name>A0A8J2XS66_9BACT</name>
<dbReference type="AlphaFoldDB" id="A0A8J2XS66"/>
<dbReference type="EMBL" id="BMJC01000001">
    <property type="protein sequence ID" value="GGA92530.1"/>
    <property type="molecule type" value="Genomic_DNA"/>
</dbReference>
<dbReference type="InterPro" id="IPR036869">
    <property type="entry name" value="J_dom_sf"/>
</dbReference>
<dbReference type="CDD" id="cd06257">
    <property type="entry name" value="DnaJ"/>
    <property type="match status" value="1"/>
</dbReference>
<dbReference type="GO" id="GO:0044183">
    <property type="term" value="F:protein folding chaperone"/>
    <property type="evidence" value="ECO:0007669"/>
    <property type="project" value="TreeGrafter"/>
</dbReference>
<dbReference type="GO" id="GO:0005737">
    <property type="term" value="C:cytoplasm"/>
    <property type="evidence" value="ECO:0007669"/>
    <property type="project" value="TreeGrafter"/>
</dbReference>
<proteinExistence type="predicted"/>
<dbReference type="Pfam" id="PF00226">
    <property type="entry name" value="DnaJ"/>
    <property type="match status" value="1"/>
</dbReference>
<accession>A0A8J2XS66</accession>
<sequence length="102" mass="11628">MANRFLTGYKTYNTKDGYGNPSEWKKAFQQRMSVDEAKGILSSGEKTPHEILGVSKDATTKQIKTAYHNLLHIWHPDKNPDRLEEATTMTRKIVAAYTLLTE</sequence>
<evidence type="ECO:0000313" key="3">
    <source>
        <dbReference type="Proteomes" id="UP000607559"/>
    </source>
</evidence>
<dbReference type="Proteomes" id="UP000607559">
    <property type="component" value="Unassembled WGS sequence"/>
</dbReference>
<gene>
    <name evidence="2" type="ORF">GCM10011511_14880</name>
</gene>
<dbReference type="SMART" id="SM00271">
    <property type="entry name" value="DnaJ"/>
    <property type="match status" value="1"/>
</dbReference>
<keyword evidence="3" id="KW-1185">Reference proteome</keyword>
<organism evidence="2 3">
    <name type="scientific">Puia dinghuensis</name>
    <dbReference type="NCBI Taxonomy" id="1792502"/>
    <lineage>
        <taxon>Bacteria</taxon>
        <taxon>Pseudomonadati</taxon>
        <taxon>Bacteroidota</taxon>
        <taxon>Chitinophagia</taxon>
        <taxon>Chitinophagales</taxon>
        <taxon>Chitinophagaceae</taxon>
        <taxon>Puia</taxon>
    </lineage>
</organism>
<dbReference type="PANTHER" id="PTHR43948:SF10">
    <property type="entry name" value="MRJ, ISOFORM E"/>
    <property type="match status" value="1"/>
</dbReference>
<feature type="domain" description="J" evidence="1">
    <location>
        <begin position="47"/>
        <end position="102"/>
    </location>
</feature>
<evidence type="ECO:0000313" key="2">
    <source>
        <dbReference type="EMBL" id="GGA92530.1"/>
    </source>
</evidence>
<comment type="caution">
    <text evidence="2">The sequence shown here is derived from an EMBL/GenBank/DDBJ whole genome shotgun (WGS) entry which is preliminary data.</text>
</comment>
<dbReference type="GO" id="GO:0051087">
    <property type="term" value="F:protein-folding chaperone binding"/>
    <property type="evidence" value="ECO:0007669"/>
    <property type="project" value="TreeGrafter"/>
</dbReference>
<protein>
    <recommendedName>
        <fullName evidence="1">J domain-containing protein</fullName>
    </recommendedName>
</protein>
<dbReference type="SUPFAM" id="SSF46565">
    <property type="entry name" value="Chaperone J-domain"/>
    <property type="match status" value="1"/>
</dbReference>
<dbReference type="GO" id="GO:0051082">
    <property type="term" value="F:unfolded protein binding"/>
    <property type="evidence" value="ECO:0007669"/>
    <property type="project" value="TreeGrafter"/>
</dbReference>
<dbReference type="PROSITE" id="PS50076">
    <property type="entry name" value="DNAJ_2"/>
    <property type="match status" value="1"/>
</dbReference>
<dbReference type="PRINTS" id="PR00625">
    <property type="entry name" value="JDOMAIN"/>
</dbReference>
<reference evidence="2" key="1">
    <citation type="journal article" date="2014" name="Int. J. Syst. Evol. Microbiol.">
        <title>Complete genome sequence of Corynebacterium casei LMG S-19264T (=DSM 44701T), isolated from a smear-ripened cheese.</title>
        <authorList>
            <consortium name="US DOE Joint Genome Institute (JGI-PGF)"/>
            <person name="Walter F."/>
            <person name="Albersmeier A."/>
            <person name="Kalinowski J."/>
            <person name="Ruckert C."/>
        </authorList>
    </citation>
    <scope>NUCLEOTIDE SEQUENCE</scope>
    <source>
        <strain evidence="2">CGMCC 1.15448</strain>
    </source>
</reference>
<dbReference type="RefSeq" id="WP_188930065.1">
    <property type="nucleotide sequence ID" value="NZ_BMJC01000001.1"/>
</dbReference>